<evidence type="ECO:0000256" key="2">
    <source>
        <dbReference type="SAM" id="Phobius"/>
    </source>
</evidence>
<name>A0AB73SY02_9FIRM</name>
<reference evidence="3 4" key="1">
    <citation type="submission" date="2018-05" db="EMBL/GenBank/DDBJ databases">
        <authorList>
            <person name="Goeker M."/>
            <person name="Huntemann M."/>
            <person name="Clum A."/>
            <person name="Pillay M."/>
            <person name="Palaniappan K."/>
            <person name="Varghese N."/>
            <person name="Mikhailova N."/>
            <person name="Stamatis D."/>
            <person name="Reddy T."/>
            <person name="Daum C."/>
            <person name="Shapiro N."/>
            <person name="Ivanova N."/>
            <person name="Kyrpides N."/>
            <person name="Woyke T."/>
        </authorList>
    </citation>
    <scope>NUCLEOTIDE SEQUENCE [LARGE SCALE GENOMIC DNA]</scope>
    <source>
        <strain evidence="3 4">DSM 26524</strain>
    </source>
</reference>
<dbReference type="EMBL" id="QGGY01000020">
    <property type="protein sequence ID" value="PWJ72210.1"/>
    <property type="molecule type" value="Genomic_DNA"/>
</dbReference>
<dbReference type="RefSeq" id="WP_109748595.1">
    <property type="nucleotide sequence ID" value="NZ_JANKBI010000021.1"/>
</dbReference>
<protein>
    <submittedName>
        <fullName evidence="3">Dynamin family protein</fullName>
    </submittedName>
</protein>
<evidence type="ECO:0000313" key="4">
    <source>
        <dbReference type="Proteomes" id="UP000245412"/>
    </source>
</evidence>
<gene>
    <name evidence="3" type="ORF">C7383_12016</name>
</gene>
<dbReference type="Gene3D" id="3.40.50.300">
    <property type="entry name" value="P-loop containing nucleotide triphosphate hydrolases"/>
    <property type="match status" value="2"/>
</dbReference>
<dbReference type="AlphaFoldDB" id="A0AB73SY02"/>
<feature type="coiled-coil region" evidence="1">
    <location>
        <begin position="427"/>
        <end position="454"/>
    </location>
</feature>
<keyword evidence="2" id="KW-0472">Membrane</keyword>
<dbReference type="InterPro" id="IPR027417">
    <property type="entry name" value="P-loop_NTPase"/>
</dbReference>
<feature type="transmembrane region" description="Helical" evidence="2">
    <location>
        <begin position="374"/>
        <end position="395"/>
    </location>
</feature>
<organism evidence="3 4">
    <name type="scientific">Murimonas intestini</name>
    <dbReference type="NCBI Taxonomy" id="1337051"/>
    <lineage>
        <taxon>Bacteria</taxon>
        <taxon>Bacillati</taxon>
        <taxon>Bacillota</taxon>
        <taxon>Clostridia</taxon>
        <taxon>Lachnospirales</taxon>
        <taxon>Lachnospiraceae</taxon>
        <taxon>Murimonas</taxon>
    </lineage>
</organism>
<accession>A0AB73SY02</accession>
<comment type="caution">
    <text evidence="3">The sequence shown here is derived from an EMBL/GenBank/DDBJ whole genome shotgun (WGS) entry which is preliminary data.</text>
</comment>
<dbReference type="Proteomes" id="UP000245412">
    <property type="component" value="Unassembled WGS sequence"/>
</dbReference>
<evidence type="ECO:0000256" key="1">
    <source>
        <dbReference type="SAM" id="Coils"/>
    </source>
</evidence>
<keyword evidence="4" id="KW-1185">Reference proteome</keyword>
<proteinExistence type="predicted"/>
<evidence type="ECO:0000313" key="3">
    <source>
        <dbReference type="EMBL" id="PWJ72210.1"/>
    </source>
</evidence>
<keyword evidence="2" id="KW-1133">Transmembrane helix</keyword>
<dbReference type="SUPFAM" id="SSF52540">
    <property type="entry name" value="P-loop containing nucleoside triphosphate hydrolases"/>
    <property type="match status" value="1"/>
</dbReference>
<keyword evidence="2" id="KW-0812">Transmembrane</keyword>
<sequence length="513" mass="58179">MAQEKFFKDLEKLAKDAGCSGLWKEFEEKAGKIRNGSRKLIAVTGGDNSGKSTLINMLMKKDIAPVSMLPSEEKEPVLIQGEENDWLELPYEVYLEKDNFYSVIWDVDSVIYLVTGVAPVSAEDLKALQICISHGIPVTAAVGKMDLVEEQEREEVLEYIKDNLAQIGNAPDIIILDGQDKNKLREDLLEKTSTDEEDREVKIFLMGIYLLKTIEESLAEQGRKLSEEEKEDIKEQEKQKDEQEKELLEWSRIQTELKERQLDLTKQAMEQVKKAGEQAAEKLAESMKRASSKKEWWYRRFPAELDRHNRLYADEINGYLCRTIENDRKWIIDEAEKKFSIKLSLTDEHGEAEFTNPEVEDNEVSEKFGKRKKLAIGAFAVSTAGVAGSILFAPVSLAVGGIMASVGGKFLGAAAVLGTGAWALTENINEKEQLEALTKEIENHVNECYQQNAQAVKEMINYIYESMLLEIKQNQIALANDEETGSKELVKRRRELNSLIKRCEELLGHYVSE</sequence>
<feature type="transmembrane region" description="Helical" evidence="2">
    <location>
        <begin position="401"/>
        <end position="424"/>
    </location>
</feature>
<keyword evidence="1" id="KW-0175">Coiled coil</keyword>
<feature type="coiled-coil region" evidence="1">
    <location>
        <begin position="211"/>
        <end position="260"/>
    </location>
</feature>